<organism evidence="1 2">
    <name type="scientific">Dipteronia sinensis</name>
    <dbReference type="NCBI Taxonomy" id="43782"/>
    <lineage>
        <taxon>Eukaryota</taxon>
        <taxon>Viridiplantae</taxon>
        <taxon>Streptophyta</taxon>
        <taxon>Embryophyta</taxon>
        <taxon>Tracheophyta</taxon>
        <taxon>Spermatophyta</taxon>
        <taxon>Magnoliopsida</taxon>
        <taxon>eudicotyledons</taxon>
        <taxon>Gunneridae</taxon>
        <taxon>Pentapetalae</taxon>
        <taxon>rosids</taxon>
        <taxon>malvids</taxon>
        <taxon>Sapindales</taxon>
        <taxon>Sapindaceae</taxon>
        <taxon>Hippocastanoideae</taxon>
        <taxon>Acereae</taxon>
        <taxon>Dipteronia</taxon>
    </lineage>
</organism>
<keyword evidence="2" id="KW-1185">Reference proteome</keyword>
<dbReference type="Proteomes" id="UP001281410">
    <property type="component" value="Unassembled WGS sequence"/>
</dbReference>
<protein>
    <submittedName>
        <fullName evidence="1">Uncharacterized protein</fullName>
    </submittedName>
</protein>
<dbReference type="EMBL" id="JANJYJ010000006">
    <property type="protein sequence ID" value="KAK3204925.1"/>
    <property type="molecule type" value="Genomic_DNA"/>
</dbReference>
<dbReference type="AlphaFoldDB" id="A0AAE0E2B0"/>
<gene>
    <name evidence="1" type="ORF">Dsin_018971</name>
</gene>
<reference evidence="1" key="1">
    <citation type="journal article" date="2023" name="Plant J.">
        <title>Genome sequences and population genomics provide insights into the demographic history, inbreeding, and mutation load of two 'living fossil' tree species of Dipteronia.</title>
        <authorList>
            <person name="Feng Y."/>
            <person name="Comes H.P."/>
            <person name="Chen J."/>
            <person name="Zhu S."/>
            <person name="Lu R."/>
            <person name="Zhang X."/>
            <person name="Li P."/>
            <person name="Qiu J."/>
            <person name="Olsen K.M."/>
            <person name="Qiu Y."/>
        </authorList>
    </citation>
    <scope>NUCLEOTIDE SEQUENCE</scope>
    <source>
        <strain evidence="1">NBL</strain>
    </source>
</reference>
<accession>A0AAE0E2B0</accession>
<proteinExistence type="predicted"/>
<sequence>MTLRVHYASVVQRTLASRYSVGDLSSRFADSFTGMDQRTSVRDPQNFRRLTCMAMLVAKGFNYWSSSKLSILELFLFLIHHRTFTSLLQSLTNIYHEIVKFLFEFGNYTQRAFELRSIFDQFSQVQLPSPTNHVIAEPGKKPSSEYRMM</sequence>
<evidence type="ECO:0000313" key="1">
    <source>
        <dbReference type="EMBL" id="KAK3204925.1"/>
    </source>
</evidence>
<comment type="caution">
    <text evidence="1">The sequence shown here is derived from an EMBL/GenBank/DDBJ whole genome shotgun (WGS) entry which is preliminary data.</text>
</comment>
<evidence type="ECO:0000313" key="2">
    <source>
        <dbReference type="Proteomes" id="UP001281410"/>
    </source>
</evidence>
<name>A0AAE0E2B0_9ROSI</name>